<feature type="region of interest" description="Disordered" evidence="1">
    <location>
        <begin position="570"/>
        <end position="593"/>
    </location>
</feature>
<evidence type="ECO:0000313" key="2">
    <source>
        <dbReference type="EMBL" id="KAH3818060.1"/>
    </source>
</evidence>
<dbReference type="Gene3D" id="2.60.40.150">
    <property type="entry name" value="C2 domain"/>
    <property type="match status" value="1"/>
</dbReference>
<dbReference type="EMBL" id="JAIWYP010000005">
    <property type="protein sequence ID" value="KAH3818060.1"/>
    <property type="molecule type" value="Genomic_DNA"/>
</dbReference>
<feature type="compositionally biased region" description="Basic and acidic residues" evidence="1">
    <location>
        <begin position="570"/>
        <end position="579"/>
    </location>
</feature>
<feature type="region of interest" description="Disordered" evidence="1">
    <location>
        <begin position="418"/>
        <end position="473"/>
    </location>
</feature>
<dbReference type="Proteomes" id="UP000828390">
    <property type="component" value="Unassembled WGS sequence"/>
</dbReference>
<dbReference type="InterPro" id="IPR035892">
    <property type="entry name" value="C2_domain_sf"/>
</dbReference>
<gene>
    <name evidence="2" type="ORF">DPMN_119649</name>
</gene>
<evidence type="ECO:0000256" key="1">
    <source>
        <dbReference type="SAM" id="MobiDB-lite"/>
    </source>
</evidence>
<dbReference type="AlphaFoldDB" id="A0A9D4JMY8"/>
<feature type="region of interest" description="Disordered" evidence="1">
    <location>
        <begin position="163"/>
        <end position="186"/>
    </location>
</feature>
<evidence type="ECO:0000313" key="3">
    <source>
        <dbReference type="Proteomes" id="UP000828390"/>
    </source>
</evidence>
<reference evidence="2" key="1">
    <citation type="journal article" date="2019" name="bioRxiv">
        <title>The Genome of the Zebra Mussel, Dreissena polymorpha: A Resource for Invasive Species Research.</title>
        <authorList>
            <person name="McCartney M.A."/>
            <person name="Auch B."/>
            <person name="Kono T."/>
            <person name="Mallez S."/>
            <person name="Zhang Y."/>
            <person name="Obille A."/>
            <person name="Becker A."/>
            <person name="Abrahante J.E."/>
            <person name="Garbe J."/>
            <person name="Badalamenti J.P."/>
            <person name="Herman A."/>
            <person name="Mangelson H."/>
            <person name="Liachko I."/>
            <person name="Sullivan S."/>
            <person name="Sone E.D."/>
            <person name="Koren S."/>
            <person name="Silverstein K.A.T."/>
            <person name="Beckman K.B."/>
            <person name="Gohl D.M."/>
        </authorList>
    </citation>
    <scope>NUCLEOTIDE SEQUENCE</scope>
    <source>
        <strain evidence="2">Duluth1</strain>
        <tissue evidence="2">Whole animal</tissue>
    </source>
</reference>
<comment type="caution">
    <text evidence="2">The sequence shown here is derived from an EMBL/GenBank/DDBJ whole genome shotgun (WGS) entry which is preliminary data.</text>
</comment>
<feature type="region of interest" description="Disordered" evidence="1">
    <location>
        <begin position="328"/>
        <end position="364"/>
    </location>
</feature>
<accession>A0A9D4JMY8</accession>
<reference evidence="2" key="2">
    <citation type="submission" date="2020-11" db="EMBL/GenBank/DDBJ databases">
        <authorList>
            <person name="McCartney M.A."/>
            <person name="Auch B."/>
            <person name="Kono T."/>
            <person name="Mallez S."/>
            <person name="Becker A."/>
            <person name="Gohl D.M."/>
            <person name="Silverstein K.A.T."/>
            <person name="Koren S."/>
            <person name="Bechman K.B."/>
            <person name="Herman A."/>
            <person name="Abrahante J.E."/>
            <person name="Garbe J."/>
        </authorList>
    </citation>
    <scope>NUCLEOTIDE SEQUENCE</scope>
    <source>
        <strain evidence="2">Duluth1</strain>
        <tissue evidence="2">Whole animal</tissue>
    </source>
</reference>
<organism evidence="2 3">
    <name type="scientific">Dreissena polymorpha</name>
    <name type="common">Zebra mussel</name>
    <name type="synonym">Mytilus polymorpha</name>
    <dbReference type="NCBI Taxonomy" id="45954"/>
    <lineage>
        <taxon>Eukaryota</taxon>
        <taxon>Metazoa</taxon>
        <taxon>Spiralia</taxon>
        <taxon>Lophotrochozoa</taxon>
        <taxon>Mollusca</taxon>
        <taxon>Bivalvia</taxon>
        <taxon>Autobranchia</taxon>
        <taxon>Heteroconchia</taxon>
        <taxon>Euheterodonta</taxon>
        <taxon>Imparidentia</taxon>
        <taxon>Neoheterodontei</taxon>
        <taxon>Myida</taxon>
        <taxon>Dreissenoidea</taxon>
        <taxon>Dreissenidae</taxon>
        <taxon>Dreissena</taxon>
    </lineage>
</organism>
<name>A0A9D4JMY8_DREPO</name>
<feature type="region of interest" description="Disordered" evidence="1">
    <location>
        <begin position="498"/>
        <end position="521"/>
    </location>
</feature>
<proteinExistence type="predicted"/>
<sequence length="882" mass="98485">MIHSIYVKSYLQPDKKKDSKRKTEEVKVDQSEGHIHWRRKKVVAIQHVFTPSTFKFSRPLEYAGITAEHIKERNLQIEVCITQRYSHRSFLIGMVRMSLRSAVKKVVKEKLSLIPCMNHTIPANMKVYSASQLDISSDNTMPGGEIFFSNPNVRIVLPEDADNASDKAASNPDLQRRNDSVLSPSTEVDMSSHYRFVSQVPKLDLSNMALDESGYSSEIHVSLQSGLESPDSNSSSSNFSSTVNIAELYESKKTKPVHVLEGIKEDKSHHLDGYSDKKDKVDSAIEITDIEDESIELVTMVSDGTTTFSRSKQESSEEETPLEIKVESKASLKSSKHQKQTNFDLFKKKPQKTDTLSGNDSSDVEPIGIKIVSNAQLKIIKDISKPKQRLSGMTTDVSANNVEPVEIKIEANTLLDKSADTKRKQRQLGKKSGDTDTEPIEIKIEPNSPIEVSDGKAKRNRRKLGKKCDESSDAKPLTITIESNSKQDASIEISKVKYKKSNEKSDDNSAESRSRSESPQWDFYDIPSEVVVNSTETTASPWKEGAAPVILPMETTMGIPNTKEFRFSFSRNEHPESGSKKNKNSPKPGHAVPVVPSIIVTKPSFKGKQGESRNLVEDFSVNIPESLSKQNQSNTITRSESAEMLEGNIRETKQKDVDVKKEEKMGLKKLDRKAFVNVGKAISKKPEVLKSQLIKNDTEQMADSDSKVSMFKSRLRKLRIGKESKYSESKVIVDKAVPSLSANTGAEIGLTGVKVERSEGNVKSKTSHVTRRAERTASSVFIDMERLSLQSSGAHVIELIEEDISITELDDNDPLFTDRSEATTFQHFTDIESGFGDYKLPQCKSPTQYMVPMQVYDADDTSCDESMSCDYVNHLNEPVTEL</sequence>
<protein>
    <submittedName>
        <fullName evidence="2">Uncharacterized protein</fullName>
    </submittedName>
</protein>
<feature type="compositionally biased region" description="Basic and acidic residues" evidence="1">
    <location>
        <begin position="500"/>
        <end position="516"/>
    </location>
</feature>
<keyword evidence="3" id="KW-1185">Reference proteome</keyword>